<evidence type="ECO:0008006" key="4">
    <source>
        <dbReference type="Google" id="ProtNLM"/>
    </source>
</evidence>
<dbReference type="InterPro" id="IPR005493">
    <property type="entry name" value="RraA/RraA-like"/>
</dbReference>
<dbReference type="GO" id="GO:0046872">
    <property type="term" value="F:metal ion binding"/>
    <property type="evidence" value="ECO:0007669"/>
    <property type="project" value="UniProtKB-KW"/>
</dbReference>
<evidence type="ECO:0000313" key="2">
    <source>
        <dbReference type="EMBL" id="OCF31427.1"/>
    </source>
</evidence>
<dbReference type="CDD" id="cd16841">
    <property type="entry name" value="RraA_family"/>
    <property type="match status" value="1"/>
</dbReference>
<protein>
    <recommendedName>
        <fullName evidence="4">DlpA domain-containing protein</fullName>
    </recommendedName>
</protein>
<reference evidence="3" key="2">
    <citation type="submission" date="2013-12" db="EMBL/GenBank/DDBJ databases">
        <title>Evolution of pathogenesis and genome organization in the Tremellales.</title>
        <authorList>
            <person name="Cuomo C."/>
            <person name="Litvintseva A."/>
            <person name="Heitman J."/>
            <person name="Chen Y."/>
            <person name="Sun S."/>
            <person name="Springer D."/>
            <person name="Dromer F."/>
            <person name="Young S."/>
            <person name="Zeng Q."/>
            <person name="Chapman S."/>
            <person name="Gujja S."/>
            <person name="Saif S."/>
            <person name="Birren B."/>
        </authorList>
    </citation>
    <scope>NUCLEOTIDE SEQUENCE [LARGE SCALE GENOMIC DNA]</scope>
    <source>
        <strain evidence="3">BCC8398</strain>
    </source>
</reference>
<accession>A0A1B9GKA4</accession>
<dbReference type="SUPFAM" id="SSF89562">
    <property type="entry name" value="RraA-like"/>
    <property type="match status" value="1"/>
</dbReference>
<feature type="binding site" evidence="1">
    <location>
        <position position="126"/>
    </location>
    <ligand>
        <name>Mg(2+)</name>
        <dbReference type="ChEBI" id="CHEBI:18420"/>
    </ligand>
</feature>
<dbReference type="GO" id="GO:0008948">
    <property type="term" value="F:oxaloacetate decarboxylase activity"/>
    <property type="evidence" value="ECO:0007669"/>
    <property type="project" value="TreeGrafter"/>
</dbReference>
<sequence>MLSPQVLKRVVTALKPYASCDVADALTRLKHKGGGFLPGIVMHSPQYQEGDAKIVGPAHTVKFRHNADKGFAPQIEGHYIDKTPSDHVLFLAPPANITNAVYGEIMSARLQRLGAVGTVIAGRLRDANEQRQMNWPVFARGVGTTAGGDACFPSEMGVAVELEHTEGGKVFKNTINPGDIIIADANGVVAIPHGLAEKVVEIVPQLVKADQACLKDVLDGRSVTETFKDHRGRLQC</sequence>
<dbReference type="STRING" id="1296120.A0A1B9GKA4"/>
<gene>
    <name evidence="2" type="ORF">I316_06829</name>
</gene>
<feature type="binding site" evidence="1">
    <location>
        <begin position="103"/>
        <end position="106"/>
    </location>
    <ligand>
        <name>substrate</name>
    </ligand>
</feature>
<dbReference type="OrthoDB" id="1476984at2759"/>
<dbReference type="EMBL" id="KV700134">
    <property type="protein sequence ID" value="OCF31427.1"/>
    <property type="molecule type" value="Genomic_DNA"/>
</dbReference>
<reference evidence="2 3" key="1">
    <citation type="submission" date="2013-07" db="EMBL/GenBank/DDBJ databases">
        <title>The Genome Sequence of Cryptococcus heveanensis BCC8398.</title>
        <authorList>
            <consortium name="The Broad Institute Genome Sequencing Platform"/>
            <person name="Cuomo C."/>
            <person name="Litvintseva A."/>
            <person name="Chen Y."/>
            <person name="Heitman J."/>
            <person name="Sun S."/>
            <person name="Springer D."/>
            <person name="Dromer F."/>
            <person name="Young S.K."/>
            <person name="Zeng Q."/>
            <person name="Gargeya S."/>
            <person name="Fitzgerald M."/>
            <person name="Abouelleil A."/>
            <person name="Alvarado L."/>
            <person name="Berlin A.M."/>
            <person name="Chapman S.B."/>
            <person name="Dewar J."/>
            <person name="Goldberg J."/>
            <person name="Griggs A."/>
            <person name="Gujja S."/>
            <person name="Hansen M."/>
            <person name="Howarth C."/>
            <person name="Imamovic A."/>
            <person name="Larimer J."/>
            <person name="McCowan C."/>
            <person name="Murphy C."/>
            <person name="Pearson M."/>
            <person name="Priest M."/>
            <person name="Roberts A."/>
            <person name="Saif S."/>
            <person name="Shea T."/>
            <person name="Sykes S."/>
            <person name="Wortman J."/>
            <person name="Nusbaum C."/>
            <person name="Birren B."/>
        </authorList>
    </citation>
    <scope>NUCLEOTIDE SEQUENCE [LARGE SCALE GENOMIC DNA]</scope>
    <source>
        <strain evidence="2 3">BCC8398</strain>
    </source>
</reference>
<dbReference type="AlphaFoldDB" id="A0A1B9GKA4"/>
<organism evidence="2 3">
    <name type="scientific">Kwoniella heveanensis BCC8398</name>
    <dbReference type="NCBI Taxonomy" id="1296120"/>
    <lineage>
        <taxon>Eukaryota</taxon>
        <taxon>Fungi</taxon>
        <taxon>Dikarya</taxon>
        <taxon>Basidiomycota</taxon>
        <taxon>Agaricomycotina</taxon>
        <taxon>Tremellomycetes</taxon>
        <taxon>Tremellales</taxon>
        <taxon>Cryptococcaceae</taxon>
        <taxon>Kwoniella</taxon>
    </lineage>
</organism>
<dbReference type="Proteomes" id="UP000092666">
    <property type="component" value="Unassembled WGS sequence"/>
</dbReference>
<name>A0A1B9GKA4_9TREE</name>
<comment type="cofactor">
    <cofactor evidence="1">
        <name>Mg(2+)</name>
        <dbReference type="ChEBI" id="CHEBI:18420"/>
    </cofactor>
</comment>
<evidence type="ECO:0000256" key="1">
    <source>
        <dbReference type="PIRSR" id="PIRSR605493-1"/>
    </source>
</evidence>
<dbReference type="PANTHER" id="PTHR33254">
    <property type="entry name" value="4-HYDROXY-4-METHYL-2-OXOGLUTARATE ALDOLASE 3-RELATED"/>
    <property type="match status" value="1"/>
</dbReference>
<evidence type="ECO:0000313" key="3">
    <source>
        <dbReference type="Proteomes" id="UP000092666"/>
    </source>
</evidence>
<keyword evidence="1" id="KW-0479">Metal-binding</keyword>
<proteinExistence type="predicted"/>
<keyword evidence="3" id="KW-1185">Reference proteome</keyword>
<feature type="binding site" evidence="1">
    <location>
        <position position="125"/>
    </location>
    <ligand>
        <name>substrate</name>
    </ligand>
</feature>
<keyword evidence="1" id="KW-0460">Magnesium</keyword>
<dbReference type="Gene3D" id="3.50.30.40">
    <property type="entry name" value="Ribonuclease E inhibitor RraA/RraA-like"/>
    <property type="match status" value="1"/>
</dbReference>
<dbReference type="PANTHER" id="PTHR33254:SF28">
    <property type="entry name" value="4-HYDROXY-4-METHYL-2-OXOGLUTARATE ALDOLASE"/>
    <property type="match status" value="1"/>
</dbReference>
<dbReference type="Pfam" id="PF03737">
    <property type="entry name" value="RraA-like"/>
    <property type="match status" value="1"/>
</dbReference>
<dbReference type="GO" id="GO:0047443">
    <property type="term" value="F:4-hydroxy-4-methyl-2-oxoglutarate aldolase activity"/>
    <property type="evidence" value="ECO:0007669"/>
    <property type="project" value="TreeGrafter"/>
</dbReference>
<dbReference type="InterPro" id="IPR036704">
    <property type="entry name" value="RraA/RraA-like_sf"/>
</dbReference>